<proteinExistence type="predicted"/>
<accession>A0A2R6NH15</accession>
<organism evidence="1 2">
    <name type="scientific">Hermanssonia centrifuga</name>
    <dbReference type="NCBI Taxonomy" id="98765"/>
    <lineage>
        <taxon>Eukaryota</taxon>
        <taxon>Fungi</taxon>
        <taxon>Dikarya</taxon>
        <taxon>Basidiomycota</taxon>
        <taxon>Agaricomycotina</taxon>
        <taxon>Agaricomycetes</taxon>
        <taxon>Polyporales</taxon>
        <taxon>Meruliaceae</taxon>
        <taxon>Hermanssonia</taxon>
    </lineage>
</organism>
<dbReference type="EMBL" id="MLYV02001256">
    <property type="protein sequence ID" value="PSR71675.1"/>
    <property type="molecule type" value="Genomic_DNA"/>
</dbReference>
<evidence type="ECO:0000313" key="1">
    <source>
        <dbReference type="EMBL" id="PSR71675.1"/>
    </source>
</evidence>
<dbReference type="Proteomes" id="UP000186601">
    <property type="component" value="Unassembled WGS sequence"/>
</dbReference>
<comment type="caution">
    <text evidence="1">The sequence shown here is derived from an EMBL/GenBank/DDBJ whole genome shotgun (WGS) entry which is preliminary data.</text>
</comment>
<keyword evidence="2" id="KW-1185">Reference proteome</keyword>
<evidence type="ECO:0000313" key="2">
    <source>
        <dbReference type="Proteomes" id="UP000186601"/>
    </source>
</evidence>
<reference evidence="1 2" key="1">
    <citation type="submission" date="2018-02" db="EMBL/GenBank/DDBJ databases">
        <title>Genome sequence of the basidiomycete white-rot fungus Phlebia centrifuga.</title>
        <authorList>
            <person name="Granchi Z."/>
            <person name="Peng M."/>
            <person name="de Vries R.P."/>
            <person name="Hilden K."/>
            <person name="Makela M.R."/>
            <person name="Grigoriev I."/>
            <person name="Riley R."/>
        </authorList>
    </citation>
    <scope>NUCLEOTIDE SEQUENCE [LARGE SCALE GENOMIC DNA]</scope>
    <source>
        <strain evidence="1 2">FBCC195</strain>
    </source>
</reference>
<sequence>MSSCCPSIYIYGPRDSSLPRRAYFYHENDPDRDRTKTVEVPTDLRTKGTPEIYLSSMNGILAVDLV</sequence>
<protein>
    <submittedName>
        <fullName evidence="1">Uncharacterized protein</fullName>
    </submittedName>
</protein>
<name>A0A2R6NH15_9APHY</name>
<dbReference type="AlphaFoldDB" id="A0A2R6NH15"/>
<gene>
    <name evidence="1" type="ORF">PHLCEN_2v12449</name>
</gene>